<evidence type="ECO:0000313" key="2">
    <source>
        <dbReference type="Proteomes" id="UP000266723"/>
    </source>
</evidence>
<dbReference type="EMBL" id="QGKV02000759">
    <property type="protein sequence ID" value="KAF3561805.1"/>
    <property type="molecule type" value="Genomic_DNA"/>
</dbReference>
<name>A0ABQ7CQ35_BRACR</name>
<comment type="caution">
    <text evidence="1">The sequence shown here is derived from an EMBL/GenBank/DDBJ whole genome shotgun (WGS) entry which is preliminary data.</text>
</comment>
<sequence>MNLDLPAFPASLMGVRIRPGCLFTDPFSSPIPAWGEVPEADSGAVLMSPLRQRRSCFLDDGSRSEIREEDLPDIRRKYAIPPLVMMRSLSGFERAPDGGMNEVAVFEAYLEAGFPGGFPSLIAEFASLANKAGFYHLRSIDGAPLVKEPSRGIRGNNPFGDGWNNRYIFVKIQEPFGYPTFWRTVDVSRPVSFIGEAVAKVVMGIPNDSGNVVRLSVSAIYDEYQKAKMRKMRPFIPLRRDWLGLLRRLLVFLPLRQLVRDMVAHRELSIWQARASARWELMMEWLEKRVEHWNSEEEYRRYLFLSGGIGQQHGGSTQAATLKSIVGPFLRDPQARTSLQNLGVSLGPGGRFRNPEVALRSFGNPEGSSLDPEIAFRTRRSYGNLDVLLRTYLDPGVMWEPIETILRLPRQDYYWYLFGSRILPLGSSPLSSSYGACCFCRKPLSDLGGAGVDLPSVVTQAPDFTAFHVWISICLRRPIPALCLIPICFSVDVPLFDKGWPGSEVSRDLIQLGPSHPGASFLAALSLVLSQNSTPLLEGHGSDFLVVVLGDILLVGPVS</sequence>
<dbReference type="Proteomes" id="UP000266723">
    <property type="component" value="Unassembled WGS sequence"/>
</dbReference>
<protein>
    <submittedName>
        <fullName evidence="1">Uncharacterized protein</fullName>
    </submittedName>
</protein>
<keyword evidence="2" id="KW-1185">Reference proteome</keyword>
<reference evidence="1 2" key="1">
    <citation type="journal article" date="2020" name="BMC Genomics">
        <title>Intraspecific diversification of the crop wild relative Brassica cretica Lam. using demographic model selection.</title>
        <authorList>
            <person name="Kioukis A."/>
            <person name="Michalopoulou V.A."/>
            <person name="Briers L."/>
            <person name="Pirintsos S."/>
            <person name="Studholme D.J."/>
            <person name="Pavlidis P."/>
            <person name="Sarris P.F."/>
        </authorList>
    </citation>
    <scope>NUCLEOTIDE SEQUENCE [LARGE SCALE GENOMIC DNA]</scope>
    <source>
        <strain evidence="2">cv. PFS-1207/04</strain>
    </source>
</reference>
<accession>A0ABQ7CQ35</accession>
<gene>
    <name evidence="1" type="ORF">DY000_02014990</name>
</gene>
<evidence type="ECO:0000313" key="1">
    <source>
        <dbReference type="EMBL" id="KAF3561805.1"/>
    </source>
</evidence>
<proteinExistence type="predicted"/>
<organism evidence="1 2">
    <name type="scientific">Brassica cretica</name>
    <name type="common">Mustard</name>
    <dbReference type="NCBI Taxonomy" id="69181"/>
    <lineage>
        <taxon>Eukaryota</taxon>
        <taxon>Viridiplantae</taxon>
        <taxon>Streptophyta</taxon>
        <taxon>Embryophyta</taxon>
        <taxon>Tracheophyta</taxon>
        <taxon>Spermatophyta</taxon>
        <taxon>Magnoliopsida</taxon>
        <taxon>eudicotyledons</taxon>
        <taxon>Gunneridae</taxon>
        <taxon>Pentapetalae</taxon>
        <taxon>rosids</taxon>
        <taxon>malvids</taxon>
        <taxon>Brassicales</taxon>
        <taxon>Brassicaceae</taxon>
        <taxon>Brassiceae</taxon>
        <taxon>Brassica</taxon>
    </lineage>
</organism>